<organism evidence="2 3">
    <name type="scientific">Leptospira hartskeerlii</name>
    <dbReference type="NCBI Taxonomy" id="2023177"/>
    <lineage>
        <taxon>Bacteria</taxon>
        <taxon>Pseudomonadati</taxon>
        <taxon>Spirochaetota</taxon>
        <taxon>Spirochaetia</taxon>
        <taxon>Leptospirales</taxon>
        <taxon>Leptospiraceae</taxon>
        <taxon>Leptospira</taxon>
    </lineage>
</organism>
<proteinExistence type="predicted"/>
<keyword evidence="3" id="KW-1185">Reference proteome</keyword>
<dbReference type="Proteomes" id="UP000232196">
    <property type="component" value="Unassembled WGS sequence"/>
</dbReference>
<protein>
    <recommendedName>
        <fullName evidence="1">DUF4325 domain-containing protein</fullName>
    </recommendedName>
</protein>
<dbReference type="Pfam" id="PF14213">
    <property type="entry name" value="DUF4325"/>
    <property type="match status" value="1"/>
</dbReference>
<reference evidence="2 3" key="1">
    <citation type="submission" date="2017-07" db="EMBL/GenBank/DDBJ databases">
        <title>Leptospira spp. isolated from tropical soils.</title>
        <authorList>
            <person name="Thibeaux R."/>
            <person name="Iraola G."/>
            <person name="Ferres I."/>
            <person name="Bierque E."/>
            <person name="Girault D."/>
            <person name="Soupe-Gilbert M.-E."/>
            <person name="Picardeau M."/>
            <person name="Goarant C."/>
        </authorList>
    </citation>
    <scope>NUCLEOTIDE SEQUENCE [LARGE SCALE GENOMIC DNA]</scope>
    <source>
        <strain evidence="2 3">MCA1-C-A1</strain>
    </source>
</reference>
<dbReference type="InterPro" id="IPR025474">
    <property type="entry name" value="DUF4325"/>
</dbReference>
<accession>A0A2M9X8E4</accession>
<dbReference type="EMBL" id="NPDN01000013">
    <property type="protein sequence ID" value="PJZ23971.1"/>
    <property type="molecule type" value="Genomic_DNA"/>
</dbReference>
<evidence type="ECO:0000313" key="3">
    <source>
        <dbReference type="Proteomes" id="UP000232196"/>
    </source>
</evidence>
<dbReference type="RefSeq" id="WP_100708256.1">
    <property type="nucleotide sequence ID" value="NZ_NPDL01000001.1"/>
</dbReference>
<gene>
    <name evidence="2" type="ORF">CH357_18525</name>
</gene>
<feature type="domain" description="DUF4325" evidence="1">
    <location>
        <begin position="31"/>
        <end position="94"/>
    </location>
</feature>
<comment type="caution">
    <text evidence="2">The sequence shown here is derived from an EMBL/GenBank/DDBJ whole genome shotgun (WGS) entry which is preliminary data.</text>
</comment>
<name>A0A2M9X8E4_9LEPT</name>
<evidence type="ECO:0000313" key="2">
    <source>
        <dbReference type="EMBL" id="PJZ23971.1"/>
    </source>
</evidence>
<dbReference type="AlphaFoldDB" id="A0A2M9X8E4"/>
<sequence>MEAIDVGNTFYHRLVNRDRQQGDGKHTAVEFREKFLTKFDNIESWKNISATITFDFKNVQKIGPSFANEAFAYFMKYANPSNFEKVIKFINISKVAEMIIKEELQTGYSKK</sequence>
<evidence type="ECO:0000259" key="1">
    <source>
        <dbReference type="Pfam" id="PF14213"/>
    </source>
</evidence>